<accession>A0A699UAK3</accession>
<feature type="compositionally biased region" description="Polar residues" evidence="1">
    <location>
        <begin position="1"/>
        <end position="11"/>
    </location>
</feature>
<name>A0A699UAK3_TANCI</name>
<comment type="caution">
    <text evidence="2">The sequence shown here is derived from an EMBL/GenBank/DDBJ whole genome shotgun (WGS) entry which is preliminary data.</text>
</comment>
<evidence type="ECO:0000256" key="1">
    <source>
        <dbReference type="SAM" id="MobiDB-lite"/>
    </source>
</evidence>
<feature type="region of interest" description="Disordered" evidence="1">
    <location>
        <begin position="1"/>
        <end position="22"/>
    </location>
</feature>
<evidence type="ECO:0000313" key="2">
    <source>
        <dbReference type="EMBL" id="GFD18386.1"/>
    </source>
</evidence>
<reference evidence="2" key="1">
    <citation type="journal article" date="2019" name="Sci. Rep.">
        <title>Draft genome of Tanacetum cinerariifolium, the natural source of mosquito coil.</title>
        <authorList>
            <person name="Yamashiro T."/>
            <person name="Shiraishi A."/>
            <person name="Satake H."/>
            <person name="Nakayama K."/>
        </authorList>
    </citation>
    <scope>NUCLEOTIDE SEQUENCE</scope>
</reference>
<dbReference type="EMBL" id="BKCJ011307167">
    <property type="protein sequence ID" value="GFD18386.1"/>
    <property type="molecule type" value="Genomic_DNA"/>
</dbReference>
<proteinExistence type="predicted"/>
<organism evidence="2">
    <name type="scientific">Tanacetum cinerariifolium</name>
    <name type="common">Dalmatian daisy</name>
    <name type="synonym">Chrysanthemum cinerariifolium</name>
    <dbReference type="NCBI Taxonomy" id="118510"/>
    <lineage>
        <taxon>Eukaryota</taxon>
        <taxon>Viridiplantae</taxon>
        <taxon>Streptophyta</taxon>
        <taxon>Embryophyta</taxon>
        <taxon>Tracheophyta</taxon>
        <taxon>Spermatophyta</taxon>
        <taxon>Magnoliopsida</taxon>
        <taxon>eudicotyledons</taxon>
        <taxon>Gunneridae</taxon>
        <taxon>Pentapetalae</taxon>
        <taxon>asterids</taxon>
        <taxon>campanulids</taxon>
        <taxon>Asterales</taxon>
        <taxon>Asteraceae</taxon>
        <taxon>Asteroideae</taxon>
        <taxon>Anthemideae</taxon>
        <taxon>Anthemidinae</taxon>
        <taxon>Tanacetum</taxon>
    </lineage>
</organism>
<sequence length="83" mass="9565">MVKSSNPTQIRSPPDVNPKEELVTLDKPKSLLTCRPVEFTFDEITFTTNNEVSLIYPDHPNSDYFHIVSDFISKYCLREASTR</sequence>
<protein>
    <submittedName>
        <fullName evidence="2">Uncharacterized protein</fullName>
    </submittedName>
</protein>
<dbReference type="AlphaFoldDB" id="A0A699UAK3"/>
<feature type="non-terminal residue" evidence="2">
    <location>
        <position position="83"/>
    </location>
</feature>
<gene>
    <name evidence="2" type="ORF">Tci_890355</name>
</gene>